<protein>
    <submittedName>
        <fullName evidence="2">Uncharacterized protein</fullName>
    </submittedName>
</protein>
<evidence type="ECO:0000313" key="2">
    <source>
        <dbReference type="EMBL" id="RZC82017.1"/>
    </source>
</evidence>
<dbReference type="Proteomes" id="UP000316621">
    <property type="component" value="Chromosome 10"/>
</dbReference>
<organism evidence="2 3">
    <name type="scientific">Papaver somniferum</name>
    <name type="common">Opium poppy</name>
    <dbReference type="NCBI Taxonomy" id="3469"/>
    <lineage>
        <taxon>Eukaryota</taxon>
        <taxon>Viridiplantae</taxon>
        <taxon>Streptophyta</taxon>
        <taxon>Embryophyta</taxon>
        <taxon>Tracheophyta</taxon>
        <taxon>Spermatophyta</taxon>
        <taxon>Magnoliopsida</taxon>
        <taxon>Ranunculales</taxon>
        <taxon>Papaveraceae</taxon>
        <taxon>Papaveroideae</taxon>
        <taxon>Papaver</taxon>
    </lineage>
</organism>
<proteinExistence type="predicted"/>
<dbReference type="EMBL" id="CM010724">
    <property type="protein sequence ID" value="RZC82017.1"/>
    <property type="molecule type" value="Genomic_DNA"/>
</dbReference>
<keyword evidence="1" id="KW-0732">Signal</keyword>
<name>A0A4Y7LAI7_PAPSO</name>
<dbReference type="Gramene" id="RZC82017">
    <property type="protein sequence ID" value="RZC82017"/>
    <property type="gene ID" value="C5167_044606"/>
</dbReference>
<evidence type="ECO:0000313" key="3">
    <source>
        <dbReference type="Proteomes" id="UP000316621"/>
    </source>
</evidence>
<gene>
    <name evidence="2" type="ORF">C5167_044606</name>
</gene>
<feature type="signal peptide" evidence="1">
    <location>
        <begin position="1"/>
        <end position="29"/>
    </location>
</feature>
<sequence>MAPRNSSSLVLAGFLLVVLFTIHFETTYAQTFGEVCTKKGGVVKVLKGCDKCGIEQCQGAFECAFGTVLVKLKDLQTTGVCILDKKEPLLGGKCNCCCAEPKPPKP</sequence>
<feature type="chain" id="PRO_5021239941" evidence="1">
    <location>
        <begin position="30"/>
        <end position="106"/>
    </location>
</feature>
<reference evidence="2 3" key="1">
    <citation type="journal article" date="2018" name="Science">
        <title>The opium poppy genome and morphinan production.</title>
        <authorList>
            <person name="Guo L."/>
            <person name="Winzer T."/>
            <person name="Yang X."/>
            <person name="Li Y."/>
            <person name="Ning Z."/>
            <person name="He Z."/>
            <person name="Teodor R."/>
            <person name="Lu Y."/>
            <person name="Bowser T.A."/>
            <person name="Graham I.A."/>
            <person name="Ye K."/>
        </authorList>
    </citation>
    <scope>NUCLEOTIDE SEQUENCE [LARGE SCALE GENOMIC DNA]</scope>
    <source>
        <strain evidence="3">cv. HN1</strain>
        <tissue evidence="2">Leaves</tissue>
    </source>
</reference>
<evidence type="ECO:0000256" key="1">
    <source>
        <dbReference type="SAM" id="SignalP"/>
    </source>
</evidence>
<dbReference type="AlphaFoldDB" id="A0A4Y7LAI7"/>
<accession>A0A4Y7LAI7</accession>
<keyword evidence="3" id="KW-1185">Reference proteome</keyword>